<comment type="caution">
    <text evidence="1">The sequence shown here is derived from an EMBL/GenBank/DDBJ whole genome shotgun (WGS) entry which is preliminary data.</text>
</comment>
<sequence>FSLWTRGKVFPCTPHNLSVSRTVTTTKFNNQMEIFIAGATKEYHDYKQLYIRINKNINRQLCWHNILSVFSSCFICFNNLLIDEHVAERIKKRRRNFHNQAIRKLCTNCGQVMDAHLSDYVGYEYNKDDYLKQRTAELEKNPNKNAESAFFPVSEKNDLDLKRKILSKSIVEKMSDNTRTNQERDEVIAGLTEEVGALKAELKYCRNKSDNLEKIVSGEAPPIPLKRHNFRVKKEPNSEKTVSGEAPPLPPKKPDEEARKTVKEVVEHYENISNGDKATVNRLKTALKGSTKSFWIGIVNNDPQWQMIGTREVMEDLILQQLLELGGLKFSEVLKVKMVKGMASDSNKEEGVFFFNSYTSTITEDRAVPESVRKNTEVIVARISNFQERGSNWREKDPQRIKKSDRKLVKSLDYSGVTFPVGTKDILKIERQNRIRVSVFGYSDSRQFFTIHVSTEKFDDHMELLMISNETTNHYVLIKDFNRMMFSVSKNRCKKHFCMYCLQSFTTEDILNKHTEICMDVNGKQTVTMPGINSFIKFKNFHRQLPVPFTIYADFEAILEKVNGESPDELESYTHKYHNHTCCGYGYKVVCHFDDSYSKPYKHHRGKDSINHFIKSMLEESRLCREVIKGVFNVEMKLSKEDLINFEKADKCSICGVEYKDEDIKVRDHCHATGKYRGSAHKACNLNFRMVEKVPVVFHNLRGYDSHLIMQEIATLRELENQLVELGVNSSVQNGVFRRIDWGIRRMSWKLVVESLGKDMFTTILDDTIPAHFAKLKK</sequence>
<gene>
    <name evidence="1" type="ORF">PACLA_8A050073</name>
</gene>
<dbReference type="Proteomes" id="UP001152795">
    <property type="component" value="Unassembled WGS sequence"/>
</dbReference>
<dbReference type="InterPro" id="IPR038563">
    <property type="entry name" value="Endonuclease_7_sf"/>
</dbReference>
<keyword evidence="2" id="KW-1185">Reference proteome</keyword>
<dbReference type="AlphaFoldDB" id="A0A7D9EPZ6"/>
<dbReference type="InterPro" id="IPR044925">
    <property type="entry name" value="His-Me_finger_sf"/>
</dbReference>
<dbReference type="Pfam" id="PF02945">
    <property type="entry name" value="Endonuclease_7"/>
    <property type="match status" value="1"/>
</dbReference>
<dbReference type="EMBL" id="CACRXK020008380">
    <property type="protein sequence ID" value="CAB4014626.1"/>
    <property type="molecule type" value="Genomic_DNA"/>
</dbReference>
<feature type="non-terminal residue" evidence="1">
    <location>
        <position position="778"/>
    </location>
</feature>
<reference evidence="1" key="1">
    <citation type="submission" date="2020-04" db="EMBL/GenBank/DDBJ databases">
        <authorList>
            <person name="Alioto T."/>
            <person name="Alioto T."/>
            <person name="Gomez Garrido J."/>
        </authorList>
    </citation>
    <scope>NUCLEOTIDE SEQUENCE</scope>
    <source>
        <strain evidence="1">A484AB</strain>
    </source>
</reference>
<name>A0A7D9EPZ6_PARCT</name>
<accession>A0A7D9EPZ6</accession>
<proteinExistence type="predicted"/>
<evidence type="ECO:0000313" key="2">
    <source>
        <dbReference type="Proteomes" id="UP001152795"/>
    </source>
</evidence>
<dbReference type="SUPFAM" id="SSF54060">
    <property type="entry name" value="His-Me finger endonucleases"/>
    <property type="match status" value="1"/>
</dbReference>
<dbReference type="InterPro" id="IPR004211">
    <property type="entry name" value="Endonuclease_7"/>
</dbReference>
<protein>
    <submittedName>
        <fullName evidence="1">Uncharacterized protein</fullName>
    </submittedName>
</protein>
<evidence type="ECO:0000313" key="1">
    <source>
        <dbReference type="EMBL" id="CAB4014626.1"/>
    </source>
</evidence>
<dbReference type="Gene3D" id="3.40.1800.10">
    <property type="entry name" value="His-Me finger endonucleases"/>
    <property type="match status" value="1"/>
</dbReference>
<dbReference type="PANTHER" id="PTHR31511:SF12">
    <property type="entry name" value="RHO TERMINATION FACTOR N-TERMINAL DOMAIN-CONTAINING PROTEIN"/>
    <property type="match status" value="1"/>
</dbReference>
<dbReference type="PANTHER" id="PTHR31511">
    <property type="entry name" value="PROTEIN CBG23764"/>
    <property type="match status" value="1"/>
</dbReference>
<organism evidence="1 2">
    <name type="scientific">Paramuricea clavata</name>
    <name type="common">Red gorgonian</name>
    <name type="synonym">Violescent sea-whip</name>
    <dbReference type="NCBI Taxonomy" id="317549"/>
    <lineage>
        <taxon>Eukaryota</taxon>
        <taxon>Metazoa</taxon>
        <taxon>Cnidaria</taxon>
        <taxon>Anthozoa</taxon>
        <taxon>Octocorallia</taxon>
        <taxon>Malacalcyonacea</taxon>
        <taxon>Plexauridae</taxon>
        <taxon>Paramuricea</taxon>
    </lineage>
</organism>